<reference evidence="1" key="1">
    <citation type="submission" date="2021-12" db="EMBL/GenBank/DDBJ databases">
        <authorList>
            <person name="Rodrigo-Torres L."/>
            <person name="Arahal R. D."/>
            <person name="Lucena T."/>
        </authorList>
    </citation>
    <scope>NUCLEOTIDE SEQUENCE</scope>
    <source>
        <strain evidence="1">CECT 8226</strain>
    </source>
</reference>
<dbReference type="EMBL" id="CAKLCM010000002">
    <property type="protein sequence ID" value="CAH0525479.1"/>
    <property type="molecule type" value="Genomic_DNA"/>
</dbReference>
<name>A0ABN8DGB3_9VIBR</name>
<organism evidence="1 2">
    <name type="scientific">Vibrio hippocampi</name>
    <dbReference type="NCBI Taxonomy" id="654686"/>
    <lineage>
        <taxon>Bacteria</taxon>
        <taxon>Pseudomonadati</taxon>
        <taxon>Pseudomonadota</taxon>
        <taxon>Gammaproteobacteria</taxon>
        <taxon>Vibrionales</taxon>
        <taxon>Vibrionaceae</taxon>
        <taxon>Vibrio</taxon>
    </lineage>
</organism>
<dbReference type="Proteomes" id="UP000838160">
    <property type="component" value="Unassembled WGS sequence"/>
</dbReference>
<dbReference type="RefSeq" id="WP_237484009.1">
    <property type="nucleotide sequence ID" value="NZ_CAKLCM010000002.1"/>
</dbReference>
<sequence length="79" mass="8572">MVTYLRNIEQAQLLHAIFDKAKATALSFAEFKAELADAINQLRQNYRSEPETPTSVPILSGTTAVKTAPACSSVGKPIH</sequence>
<accession>A0ABN8DGB3</accession>
<keyword evidence="2" id="KW-1185">Reference proteome</keyword>
<evidence type="ECO:0000313" key="2">
    <source>
        <dbReference type="Proteomes" id="UP000838160"/>
    </source>
</evidence>
<evidence type="ECO:0000313" key="1">
    <source>
        <dbReference type="EMBL" id="CAH0525479.1"/>
    </source>
</evidence>
<gene>
    <name evidence="1" type="ORF">VHP8226_01002</name>
</gene>
<proteinExistence type="predicted"/>
<comment type="caution">
    <text evidence="1">The sequence shown here is derived from an EMBL/GenBank/DDBJ whole genome shotgun (WGS) entry which is preliminary data.</text>
</comment>
<protein>
    <submittedName>
        <fullName evidence="1">Uncharacterized protein</fullName>
    </submittedName>
</protein>